<name>A0A059BDY3_EUCGR</name>
<dbReference type="EMBL" id="KK198759">
    <property type="protein sequence ID" value="KCW63880.1"/>
    <property type="molecule type" value="Genomic_DNA"/>
</dbReference>
<feature type="transmembrane region" description="Helical" evidence="1">
    <location>
        <begin position="14"/>
        <end position="31"/>
    </location>
</feature>
<keyword evidence="1" id="KW-1133">Transmembrane helix</keyword>
<protein>
    <submittedName>
        <fullName evidence="2">Uncharacterized protein</fullName>
    </submittedName>
</protein>
<dbReference type="InParanoid" id="A0A059BDY3"/>
<dbReference type="Gramene" id="KCW63880">
    <property type="protein sequence ID" value="KCW63880"/>
    <property type="gene ID" value="EUGRSUZ_G01549"/>
</dbReference>
<keyword evidence="1" id="KW-0812">Transmembrane</keyword>
<sequence length="81" mass="9602">MTSQLTNCSPFVDFSSYFLSYLFSPGLLLIWSKYYNYIDYAFVNKEKISNKGFLYVMQKLRQESLCEQCEIKVERESLKSP</sequence>
<proteinExistence type="predicted"/>
<dbReference type="AlphaFoldDB" id="A0A059BDY3"/>
<keyword evidence="1" id="KW-0472">Membrane</keyword>
<organism evidence="2">
    <name type="scientific">Eucalyptus grandis</name>
    <name type="common">Flooded gum</name>
    <dbReference type="NCBI Taxonomy" id="71139"/>
    <lineage>
        <taxon>Eukaryota</taxon>
        <taxon>Viridiplantae</taxon>
        <taxon>Streptophyta</taxon>
        <taxon>Embryophyta</taxon>
        <taxon>Tracheophyta</taxon>
        <taxon>Spermatophyta</taxon>
        <taxon>Magnoliopsida</taxon>
        <taxon>eudicotyledons</taxon>
        <taxon>Gunneridae</taxon>
        <taxon>Pentapetalae</taxon>
        <taxon>rosids</taxon>
        <taxon>malvids</taxon>
        <taxon>Myrtales</taxon>
        <taxon>Myrtaceae</taxon>
        <taxon>Myrtoideae</taxon>
        <taxon>Eucalypteae</taxon>
        <taxon>Eucalyptus</taxon>
    </lineage>
</organism>
<accession>A0A059BDY3</accession>
<reference evidence="2" key="1">
    <citation type="submission" date="2013-07" db="EMBL/GenBank/DDBJ databases">
        <title>The genome of Eucalyptus grandis.</title>
        <authorList>
            <person name="Schmutz J."/>
            <person name="Hayes R."/>
            <person name="Myburg A."/>
            <person name="Tuskan G."/>
            <person name="Grattapaglia D."/>
            <person name="Rokhsar D.S."/>
        </authorList>
    </citation>
    <scope>NUCLEOTIDE SEQUENCE</scope>
    <source>
        <tissue evidence="2">Leaf extractions</tissue>
    </source>
</reference>
<evidence type="ECO:0000313" key="2">
    <source>
        <dbReference type="EMBL" id="KCW63880.1"/>
    </source>
</evidence>
<evidence type="ECO:0000256" key="1">
    <source>
        <dbReference type="SAM" id="Phobius"/>
    </source>
</evidence>
<gene>
    <name evidence="2" type="ORF">EUGRSUZ_G01549</name>
</gene>